<dbReference type="Proteomes" id="UP000663889">
    <property type="component" value="Unassembled WGS sequence"/>
</dbReference>
<dbReference type="Proteomes" id="UP000663874">
    <property type="component" value="Unassembled WGS sequence"/>
</dbReference>
<comment type="caution">
    <text evidence="8">The sequence shown here is derived from an EMBL/GenBank/DDBJ whole genome shotgun (WGS) entry which is preliminary data.</text>
</comment>
<dbReference type="AlphaFoldDB" id="A0A819YSH3"/>
<evidence type="ECO:0000313" key="10">
    <source>
        <dbReference type="Proteomes" id="UP000663870"/>
    </source>
</evidence>
<accession>A0A819YSH3</accession>
<reference evidence="8" key="1">
    <citation type="submission" date="2021-02" db="EMBL/GenBank/DDBJ databases">
        <authorList>
            <person name="Nowell W R."/>
        </authorList>
    </citation>
    <scope>NUCLEOTIDE SEQUENCE</scope>
</reference>
<dbReference type="Proteomes" id="UP000663864">
    <property type="component" value="Unassembled WGS sequence"/>
</dbReference>
<name>A0A819YSH3_9BILA</name>
<feature type="chain" id="PRO_5035693846" evidence="1">
    <location>
        <begin position="25"/>
        <end position="141"/>
    </location>
</feature>
<evidence type="ECO:0000313" key="2">
    <source>
        <dbReference type="EMBL" id="CAF1031238.1"/>
    </source>
</evidence>
<dbReference type="Proteomes" id="UP000663836">
    <property type="component" value="Unassembled WGS sequence"/>
</dbReference>
<organism evidence="8 9">
    <name type="scientific">Rotaria sordida</name>
    <dbReference type="NCBI Taxonomy" id="392033"/>
    <lineage>
        <taxon>Eukaryota</taxon>
        <taxon>Metazoa</taxon>
        <taxon>Spiralia</taxon>
        <taxon>Gnathifera</taxon>
        <taxon>Rotifera</taxon>
        <taxon>Eurotatoria</taxon>
        <taxon>Bdelloidea</taxon>
        <taxon>Philodinida</taxon>
        <taxon>Philodinidae</taxon>
        <taxon>Rotaria</taxon>
    </lineage>
</organism>
<dbReference type="Proteomes" id="UP000663823">
    <property type="component" value="Unassembled WGS sequence"/>
</dbReference>
<evidence type="ECO:0000313" key="4">
    <source>
        <dbReference type="EMBL" id="CAF1115504.1"/>
    </source>
</evidence>
<feature type="signal peptide" evidence="1">
    <location>
        <begin position="1"/>
        <end position="24"/>
    </location>
</feature>
<evidence type="ECO:0000313" key="6">
    <source>
        <dbReference type="EMBL" id="CAF3862834.1"/>
    </source>
</evidence>
<proteinExistence type="predicted"/>
<evidence type="ECO:0000313" key="7">
    <source>
        <dbReference type="EMBL" id="CAF3909880.1"/>
    </source>
</evidence>
<keyword evidence="10" id="KW-1185">Reference proteome</keyword>
<protein>
    <submittedName>
        <fullName evidence="8">Uncharacterized protein</fullName>
    </submittedName>
</protein>
<dbReference type="EMBL" id="CAJOAX010003597">
    <property type="protein sequence ID" value="CAF3862834.1"/>
    <property type="molecule type" value="Genomic_DNA"/>
</dbReference>
<gene>
    <name evidence="7" type="ORF">FNK824_LOCUS21036</name>
    <name evidence="8" type="ORF">JBS370_LOCUS34454</name>
    <name evidence="4" type="ORF">JXQ802_LOCUS19928</name>
    <name evidence="6" type="ORF">OTI717_LOCUS21795</name>
    <name evidence="3" type="ORF">RFH988_LOCUS17829</name>
    <name evidence="2" type="ORF">SEV965_LOCUS12320</name>
    <name evidence="5" type="ORF">ZHD862_LOCUS21829</name>
</gene>
<dbReference type="Proteomes" id="UP000663870">
    <property type="component" value="Unassembled WGS sequence"/>
</dbReference>
<evidence type="ECO:0000313" key="9">
    <source>
        <dbReference type="Proteomes" id="UP000663836"/>
    </source>
</evidence>
<evidence type="ECO:0000256" key="1">
    <source>
        <dbReference type="SAM" id="SignalP"/>
    </source>
</evidence>
<dbReference type="OrthoDB" id="10033247at2759"/>
<dbReference type="EMBL" id="CAJOBD010010927">
    <property type="protein sequence ID" value="CAF4160141.1"/>
    <property type="molecule type" value="Genomic_DNA"/>
</dbReference>
<evidence type="ECO:0000313" key="8">
    <source>
        <dbReference type="EMBL" id="CAF4160141.1"/>
    </source>
</evidence>
<keyword evidence="1" id="KW-0732">Signal</keyword>
<dbReference type="EMBL" id="CAJNOT010001321">
    <property type="protein sequence ID" value="CAF1182301.1"/>
    <property type="molecule type" value="Genomic_DNA"/>
</dbReference>
<dbReference type="EMBL" id="CAJNOU010000556">
    <property type="protein sequence ID" value="CAF1031238.1"/>
    <property type="molecule type" value="Genomic_DNA"/>
</dbReference>
<sequence>MSHHWLLLSIFLTIFLLQISYLHSISINSDINNHIIDENYDNQNIKNILLHLIKNTLNESNPYKQTILLNQLREYLNRMCVFGLFGSSRAHACQNVVDIINQLDRNDENNVTFNDDNTNNENHDIQKRFFCNGFIGCKHSG</sequence>
<dbReference type="EMBL" id="CAJNOL010000558">
    <property type="protein sequence ID" value="CAF1115504.1"/>
    <property type="molecule type" value="Genomic_DNA"/>
</dbReference>
<dbReference type="EMBL" id="CAJNOO010000971">
    <property type="protein sequence ID" value="CAF1072052.1"/>
    <property type="molecule type" value="Genomic_DNA"/>
</dbReference>
<dbReference type="Proteomes" id="UP000663882">
    <property type="component" value="Unassembled WGS sequence"/>
</dbReference>
<evidence type="ECO:0000313" key="3">
    <source>
        <dbReference type="EMBL" id="CAF1072052.1"/>
    </source>
</evidence>
<dbReference type="EMBL" id="CAJOBE010003969">
    <property type="protein sequence ID" value="CAF3909880.1"/>
    <property type="molecule type" value="Genomic_DNA"/>
</dbReference>
<evidence type="ECO:0000313" key="5">
    <source>
        <dbReference type="EMBL" id="CAF1182301.1"/>
    </source>
</evidence>